<dbReference type="EMBL" id="VOPL01000001">
    <property type="protein sequence ID" value="TXB71314.1"/>
    <property type="molecule type" value="Genomic_DNA"/>
</dbReference>
<name>A0A5C6SAA5_9RHOB</name>
<dbReference type="Pfam" id="PF06568">
    <property type="entry name" value="YjiS-like"/>
    <property type="match status" value="1"/>
</dbReference>
<evidence type="ECO:0000313" key="3">
    <source>
        <dbReference type="Proteomes" id="UP000321562"/>
    </source>
</evidence>
<dbReference type="OrthoDB" id="8116725at2"/>
<comment type="caution">
    <text evidence="2">The sequence shown here is derived from an EMBL/GenBank/DDBJ whole genome shotgun (WGS) entry which is preliminary data.</text>
</comment>
<sequence length="63" mass="7107">MTLNATNGSANEGFGLFARITESLRVWLARMETRAQLERLSERELADIGMCRADIEDVVNHRA</sequence>
<keyword evidence="3" id="KW-1185">Reference proteome</keyword>
<dbReference type="AlphaFoldDB" id="A0A5C6SAA5"/>
<protein>
    <submittedName>
        <fullName evidence="2">DUF1127 domain-containing protein</fullName>
    </submittedName>
</protein>
<dbReference type="InterPro" id="IPR009506">
    <property type="entry name" value="YjiS-like"/>
</dbReference>
<evidence type="ECO:0000313" key="2">
    <source>
        <dbReference type="EMBL" id="TXB71314.1"/>
    </source>
</evidence>
<accession>A0A5C6SAA5</accession>
<reference evidence="2 3" key="1">
    <citation type="submission" date="2019-08" db="EMBL/GenBank/DDBJ databases">
        <authorList>
            <person name="Ye J."/>
        </authorList>
    </citation>
    <scope>NUCLEOTIDE SEQUENCE [LARGE SCALE GENOMIC DNA]</scope>
    <source>
        <strain evidence="2 3">TK008</strain>
    </source>
</reference>
<proteinExistence type="predicted"/>
<dbReference type="Proteomes" id="UP000321562">
    <property type="component" value="Unassembled WGS sequence"/>
</dbReference>
<evidence type="ECO:0000259" key="1">
    <source>
        <dbReference type="Pfam" id="PF06568"/>
    </source>
</evidence>
<gene>
    <name evidence="2" type="ORF">FQV27_01260</name>
</gene>
<feature type="domain" description="YjiS-like" evidence="1">
    <location>
        <begin position="22"/>
        <end position="56"/>
    </location>
</feature>
<organism evidence="2 3">
    <name type="scientific">Paracoccus aurantiacus</name>
    <dbReference type="NCBI Taxonomy" id="2599412"/>
    <lineage>
        <taxon>Bacteria</taxon>
        <taxon>Pseudomonadati</taxon>
        <taxon>Pseudomonadota</taxon>
        <taxon>Alphaproteobacteria</taxon>
        <taxon>Rhodobacterales</taxon>
        <taxon>Paracoccaceae</taxon>
        <taxon>Paracoccus</taxon>
    </lineage>
</organism>